<sequence length="66" mass="7675">MCIEHADSIKTLLRDLRPLHRPRCEAFTPPEACRRLKFAHGRCSASRPRWLPHSHIASVTFDRRGI</sequence>
<proteinExistence type="predicted"/>
<protein>
    <submittedName>
        <fullName evidence="1">Uncharacterized protein</fullName>
    </submittedName>
</protein>
<dbReference type="AlphaFoldDB" id="A0AAN8B7S2"/>
<comment type="caution">
    <text evidence="1">The sequence shown here is derived from an EMBL/GenBank/DDBJ whole genome shotgun (WGS) entry which is preliminary data.</text>
</comment>
<dbReference type="EMBL" id="JAULUE010002064">
    <property type="protein sequence ID" value="KAK5880166.1"/>
    <property type="molecule type" value="Genomic_DNA"/>
</dbReference>
<keyword evidence="2" id="KW-1185">Reference proteome</keyword>
<reference evidence="1 2" key="1">
    <citation type="journal article" date="2023" name="Mol. Biol. Evol.">
        <title>Genomics of Secondarily Temperate Adaptation in the Only Non-Antarctic Icefish.</title>
        <authorList>
            <person name="Rivera-Colon A.G."/>
            <person name="Rayamajhi N."/>
            <person name="Minhas B.F."/>
            <person name="Madrigal G."/>
            <person name="Bilyk K.T."/>
            <person name="Yoon V."/>
            <person name="Hune M."/>
            <person name="Gregory S."/>
            <person name="Cheng C.H.C."/>
            <person name="Catchen J.M."/>
        </authorList>
    </citation>
    <scope>NUCLEOTIDE SEQUENCE [LARGE SCALE GENOMIC DNA]</scope>
    <source>
        <strain evidence="1">JC2023a</strain>
    </source>
</reference>
<dbReference type="Proteomes" id="UP001335648">
    <property type="component" value="Unassembled WGS sequence"/>
</dbReference>
<name>A0AAN8B7S2_9TELE</name>
<accession>A0AAN8B7S2</accession>
<gene>
    <name evidence="1" type="ORF">CesoFtcFv8_023221</name>
</gene>
<evidence type="ECO:0000313" key="2">
    <source>
        <dbReference type="Proteomes" id="UP001335648"/>
    </source>
</evidence>
<evidence type="ECO:0000313" key="1">
    <source>
        <dbReference type="EMBL" id="KAK5880166.1"/>
    </source>
</evidence>
<organism evidence="1 2">
    <name type="scientific">Champsocephalus esox</name>
    <name type="common">pike icefish</name>
    <dbReference type="NCBI Taxonomy" id="159716"/>
    <lineage>
        <taxon>Eukaryota</taxon>
        <taxon>Metazoa</taxon>
        <taxon>Chordata</taxon>
        <taxon>Craniata</taxon>
        <taxon>Vertebrata</taxon>
        <taxon>Euteleostomi</taxon>
        <taxon>Actinopterygii</taxon>
        <taxon>Neopterygii</taxon>
        <taxon>Teleostei</taxon>
        <taxon>Neoteleostei</taxon>
        <taxon>Acanthomorphata</taxon>
        <taxon>Eupercaria</taxon>
        <taxon>Perciformes</taxon>
        <taxon>Notothenioidei</taxon>
        <taxon>Channichthyidae</taxon>
        <taxon>Champsocephalus</taxon>
    </lineage>
</organism>